<evidence type="ECO:0000259" key="7">
    <source>
        <dbReference type="PROSITE" id="PS50404"/>
    </source>
</evidence>
<dbReference type="InterPro" id="IPR004045">
    <property type="entry name" value="Glutathione_S-Trfase_N"/>
</dbReference>
<dbReference type="PROSITE" id="PS50405">
    <property type="entry name" value="GST_CTER"/>
    <property type="match status" value="1"/>
</dbReference>
<gene>
    <name evidence="9" type="primary">GST2_29</name>
    <name evidence="9" type="ORF">EIP91_009890</name>
</gene>
<dbReference type="SFLD" id="SFLDS00019">
    <property type="entry name" value="Glutathione_Transferase_(cytos"/>
    <property type="match status" value="1"/>
</dbReference>
<dbReference type="CDD" id="cd03048">
    <property type="entry name" value="GST_N_Ure2p_like"/>
    <property type="match status" value="1"/>
</dbReference>
<comment type="catalytic activity">
    <reaction evidence="4">
        <text>RX + glutathione = an S-substituted glutathione + a halide anion + H(+)</text>
        <dbReference type="Rhea" id="RHEA:16437"/>
        <dbReference type="ChEBI" id="CHEBI:15378"/>
        <dbReference type="ChEBI" id="CHEBI:16042"/>
        <dbReference type="ChEBI" id="CHEBI:17792"/>
        <dbReference type="ChEBI" id="CHEBI:57925"/>
        <dbReference type="ChEBI" id="CHEBI:90779"/>
        <dbReference type="EC" id="2.5.1.18"/>
    </reaction>
</comment>
<evidence type="ECO:0000256" key="2">
    <source>
        <dbReference type="ARBA" id="ARBA00012452"/>
    </source>
</evidence>
<keyword evidence="3 9" id="KW-0808">Transferase</keyword>
<sequence length="231" mass="26472">MSHSKQFTLFSHKTGPNGWKVVFVLNTLGLEYETVYLNFEEVKQPAHTQYNPNGRIPTLIDHANGDLVIWESCAIILYLIERYDPEHKISVSDPNEKTQLVQWLFFQASGQGPYFGQVAYFKKLHPEKLPSVIVRYQDETRRILGVLESVLKQRPFLVGGKMTAADISFAIYNNLLYGKILDEGFNFEKEFPCTFVWHQKIIALEGVKAGLSERQRMVEEEEKNLIAASSA</sequence>
<evidence type="ECO:0000256" key="3">
    <source>
        <dbReference type="ARBA" id="ARBA00022679"/>
    </source>
</evidence>
<evidence type="ECO:0000256" key="6">
    <source>
        <dbReference type="RuleBase" id="RU003494"/>
    </source>
</evidence>
<evidence type="ECO:0000313" key="9">
    <source>
        <dbReference type="EMBL" id="TCD68744.1"/>
    </source>
</evidence>
<dbReference type="GO" id="GO:0005634">
    <property type="term" value="C:nucleus"/>
    <property type="evidence" value="ECO:0007669"/>
    <property type="project" value="UniProtKB-ARBA"/>
</dbReference>
<dbReference type="InterPro" id="IPR040079">
    <property type="entry name" value="Glutathione_S-Trfase"/>
</dbReference>
<dbReference type="SUPFAM" id="SSF47616">
    <property type="entry name" value="GST C-terminal domain-like"/>
    <property type="match status" value="1"/>
</dbReference>
<comment type="function">
    <text evidence="5">Involved in the oxidative stress response and detoxification.</text>
</comment>
<dbReference type="PROSITE" id="PS50404">
    <property type="entry name" value="GST_NTER"/>
    <property type="match status" value="1"/>
</dbReference>
<dbReference type="AlphaFoldDB" id="A0A4R0RZL8"/>
<keyword evidence="10" id="KW-1185">Reference proteome</keyword>
<dbReference type="EC" id="2.5.1.18" evidence="2"/>
<dbReference type="OrthoDB" id="2098326at2759"/>
<proteinExistence type="inferred from homology"/>
<evidence type="ECO:0000259" key="8">
    <source>
        <dbReference type="PROSITE" id="PS50405"/>
    </source>
</evidence>
<dbReference type="Pfam" id="PF02798">
    <property type="entry name" value="GST_N"/>
    <property type="match status" value="1"/>
</dbReference>
<dbReference type="PANTHER" id="PTHR44051">
    <property type="entry name" value="GLUTATHIONE S-TRANSFERASE-RELATED"/>
    <property type="match status" value="1"/>
</dbReference>
<evidence type="ECO:0000256" key="4">
    <source>
        <dbReference type="ARBA" id="ARBA00047960"/>
    </source>
</evidence>
<dbReference type="SUPFAM" id="SSF52833">
    <property type="entry name" value="Thioredoxin-like"/>
    <property type="match status" value="1"/>
</dbReference>
<evidence type="ECO:0000313" key="10">
    <source>
        <dbReference type="Proteomes" id="UP000292702"/>
    </source>
</evidence>
<dbReference type="FunFam" id="1.20.1050.130:FF:000016">
    <property type="entry name" value="Glutathione S-transferase 1"/>
    <property type="match status" value="1"/>
</dbReference>
<dbReference type="EMBL" id="RWJN01000058">
    <property type="protein sequence ID" value="TCD68744.1"/>
    <property type="molecule type" value="Genomic_DNA"/>
</dbReference>
<accession>A0A4R0RZL8</accession>
<feature type="domain" description="GST C-terminal" evidence="8">
    <location>
        <begin position="93"/>
        <end position="225"/>
    </location>
</feature>
<dbReference type="Gene3D" id="1.20.1050.130">
    <property type="match status" value="1"/>
</dbReference>
<dbReference type="InterPro" id="IPR036282">
    <property type="entry name" value="Glutathione-S-Trfase_C_sf"/>
</dbReference>
<dbReference type="STRING" id="92696.A0A4R0RZL8"/>
<dbReference type="InterPro" id="IPR010987">
    <property type="entry name" value="Glutathione-S-Trfase_C-like"/>
</dbReference>
<protein>
    <recommendedName>
        <fullName evidence="2">glutathione transferase</fullName>
        <ecNumber evidence="2">2.5.1.18</ecNumber>
    </recommendedName>
</protein>
<comment type="caution">
    <text evidence="9">The sequence shown here is derived from an EMBL/GenBank/DDBJ whole genome shotgun (WGS) entry which is preliminary data.</text>
</comment>
<dbReference type="Proteomes" id="UP000292702">
    <property type="component" value="Unassembled WGS sequence"/>
</dbReference>
<feature type="domain" description="GST N-terminal" evidence="7">
    <location>
        <begin position="5"/>
        <end position="87"/>
    </location>
</feature>
<dbReference type="SFLD" id="SFLDG01151">
    <property type="entry name" value="Main.2:_Nu-like"/>
    <property type="match status" value="1"/>
</dbReference>
<comment type="similarity">
    <text evidence="1 6">Belongs to the GST superfamily.</text>
</comment>
<evidence type="ECO:0000256" key="1">
    <source>
        <dbReference type="ARBA" id="ARBA00007409"/>
    </source>
</evidence>
<dbReference type="PANTHER" id="PTHR44051:SF3">
    <property type="entry name" value="TRANSCRIPTIONAL REGULATOR URE2"/>
    <property type="match status" value="1"/>
</dbReference>
<dbReference type="InterPro" id="IPR036249">
    <property type="entry name" value="Thioredoxin-like_sf"/>
</dbReference>
<evidence type="ECO:0000256" key="5">
    <source>
        <dbReference type="ARBA" id="ARBA00060024"/>
    </source>
</evidence>
<organism evidence="9 10">
    <name type="scientific">Steccherinum ochraceum</name>
    <dbReference type="NCBI Taxonomy" id="92696"/>
    <lineage>
        <taxon>Eukaryota</taxon>
        <taxon>Fungi</taxon>
        <taxon>Dikarya</taxon>
        <taxon>Basidiomycota</taxon>
        <taxon>Agaricomycotina</taxon>
        <taxon>Agaricomycetes</taxon>
        <taxon>Polyporales</taxon>
        <taxon>Steccherinaceae</taxon>
        <taxon>Steccherinum</taxon>
    </lineage>
</organism>
<name>A0A4R0RZL8_9APHY</name>
<dbReference type="SFLD" id="SFLDG00358">
    <property type="entry name" value="Main_(cytGST)"/>
    <property type="match status" value="1"/>
</dbReference>
<dbReference type="GO" id="GO:0005737">
    <property type="term" value="C:cytoplasm"/>
    <property type="evidence" value="ECO:0007669"/>
    <property type="project" value="UniProtKB-ARBA"/>
</dbReference>
<dbReference type="GO" id="GO:0004364">
    <property type="term" value="F:glutathione transferase activity"/>
    <property type="evidence" value="ECO:0007669"/>
    <property type="project" value="UniProtKB-EC"/>
</dbReference>
<dbReference type="Pfam" id="PF00043">
    <property type="entry name" value="GST_C"/>
    <property type="match status" value="1"/>
</dbReference>
<reference evidence="9 10" key="1">
    <citation type="submission" date="2018-11" db="EMBL/GenBank/DDBJ databases">
        <title>Genome assembly of Steccherinum ochraceum LE-BIN_3174, the white-rot fungus of the Steccherinaceae family (The Residual Polyporoid clade, Polyporales, Basidiomycota).</title>
        <authorList>
            <person name="Fedorova T.V."/>
            <person name="Glazunova O.A."/>
            <person name="Landesman E.O."/>
            <person name="Moiseenko K.V."/>
            <person name="Psurtseva N.V."/>
            <person name="Savinova O.S."/>
            <person name="Shakhova N.V."/>
            <person name="Tyazhelova T.V."/>
            <person name="Vasina D.V."/>
        </authorList>
    </citation>
    <scope>NUCLEOTIDE SEQUENCE [LARGE SCALE GENOMIC DNA]</scope>
    <source>
        <strain evidence="9 10">LE-BIN_3174</strain>
    </source>
</reference>
<dbReference type="InterPro" id="IPR004046">
    <property type="entry name" value="GST_C"/>
</dbReference>